<evidence type="ECO:0000256" key="2">
    <source>
        <dbReference type="ARBA" id="ARBA00022679"/>
    </source>
</evidence>
<dbReference type="AlphaFoldDB" id="A0A7D9GWW6"/>
<keyword evidence="2" id="KW-0808">Transferase</keyword>
<proteinExistence type="predicted"/>
<dbReference type="SUPFAM" id="SSF53335">
    <property type="entry name" value="S-adenosyl-L-methionine-dependent methyltransferases"/>
    <property type="match status" value="1"/>
</dbReference>
<dbReference type="GO" id="GO:0008168">
    <property type="term" value="F:methyltransferase activity"/>
    <property type="evidence" value="ECO:0007669"/>
    <property type="project" value="UniProtKB-KW"/>
</dbReference>
<dbReference type="GO" id="GO:0032981">
    <property type="term" value="P:mitochondrial respiratory chain complex I assembly"/>
    <property type="evidence" value="ECO:0007669"/>
    <property type="project" value="TreeGrafter"/>
</dbReference>
<evidence type="ECO:0000313" key="3">
    <source>
        <dbReference type="EMBL" id="VUG15966.1"/>
    </source>
</evidence>
<dbReference type="Pfam" id="PF13489">
    <property type="entry name" value="Methyltransf_23"/>
    <property type="match status" value="1"/>
</dbReference>
<dbReference type="InterPro" id="IPR029063">
    <property type="entry name" value="SAM-dependent_MTases_sf"/>
</dbReference>
<sequence>MVIACFKRCLHSTSKVLSPNGSPFQVFNRHIKLLQRERAAAQEESNLVEYLRDEIARRTVGRLSCLTTPFDNVLDYGSNGGNFEKIVCSSKYDGKFQRYTEDRKLVKSKLRRITMVDSSESMISKYKDDAFNNELDIRRVVADEEAFKDPVLRRENQYDLIISNLSMHWINDLPGTFRHLNSILKPDRCFIGTIFGGDTLFELRASLQLAEVERYGGLSARISPFVRSSDVEGLMQKAGFQMLTLDVQDIVVEYPNVVALMRDLQLMGESNAITNTPPPLTKDILIAVEPVYKALYGDRKTGHLPATFRFIDIIGWKPGKNLSQPVARGSATVDLKSALGNDTN</sequence>
<keyword evidence="1" id="KW-0489">Methyltransferase</keyword>
<evidence type="ECO:0000313" key="4">
    <source>
        <dbReference type="Proteomes" id="UP000478008"/>
    </source>
</evidence>
<accession>A0A7D9GWW6</accession>
<evidence type="ECO:0000256" key="1">
    <source>
        <dbReference type="ARBA" id="ARBA00022603"/>
    </source>
</evidence>
<dbReference type="GO" id="GO:0005739">
    <property type="term" value="C:mitochondrion"/>
    <property type="evidence" value="ECO:0007669"/>
    <property type="project" value="TreeGrafter"/>
</dbReference>
<dbReference type="EMBL" id="CABFWN010000001">
    <property type="protein sequence ID" value="VUG15966.1"/>
    <property type="molecule type" value="Genomic_DNA"/>
</dbReference>
<dbReference type="InterPro" id="IPR050602">
    <property type="entry name" value="Malonyl-ACP_OMT"/>
</dbReference>
<gene>
    <name evidence="3" type="ORF">DEBR0S1_04236G</name>
</gene>
<dbReference type="Gene3D" id="3.40.50.150">
    <property type="entry name" value="Vaccinia Virus protein VP39"/>
    <property type="match status" value="1"/>
</dbReference>
<dbReference type="Proteomes" id="UP000478008">
    <property type="component" value="Unassembled WGS sequence"/>
</dbReference>
<keyword evidence="4" id="KW-1185">Reference proteome</keyword>
<reference evidence="3 4" key="1">
    <citation type="submission" date="2019-07" db="EMBL/GenBank/DDBJ databases">
        <authorList>
            <person name="Friedrich A."/>
            <person name="Schacherer J."/>
        </authorList>
    </citation>
    <scope>NUCLEOTIDE SEQUENCE [LARGE SCALE GENOMIC DNA]</scope>
</reference>
<name>A0A7D9GWW6_DEKBR</name>
<dbReference type="PANTHER" id="PTHR13090">
    <property type="entry name" value="ARGININE-HYDROXYLASE NDUFAF5, MITOCHONDRIAL"/>
    <property type="match status" value="1"/>
</dbReference>
<dbReference type="GO" id="GO:0032259">
    <property type="term" value="P:methylation"/>
    <property type="evidence" value="ECO:0007669"/>
    <property type="project" value="UniProtKB-KW"/>
</dbReference>
<dbReference type="PANTHER" id="PTHR13090:SF1">
    <property type="entry name" value="ARGININE-HYDROXYLASE NDUFAF5, MITOCHONDRIAL"/>
    <property type="match status" value="1"/>
</dbReference>
<dbReference type="CDD" id="cd02440">
    <property type="entry name" value="AdoMet_MTases"/>
    <property type="match status" value="1"/>
</dbReference>
<organism evidence="3 4">
    <name type="scientific">Dekkera bruxellensis</name>
    <name type="common">Brettanomyces custersii</name>
    <dbReference type="NCBI Taxonomy" id="5007"/>
    <lineage>
        <taxon>Eukaryota</taxon>
        <taxon>Fungi</taxon>
        <taxon>Dikarya</taxon>
        <taxon>Ascomycota</taxon>
        <taxon>Saccharomycotina</taxon>
        <taxon>Pichiomycetes</taxon>
        <taxon>Pichiales</taxon>
        <taxon>Pichiaceae</taxon>
        <taxon>Brettanomyces</taxon>
    </lineage>
</organism>
<protein>
    <submittedName>
        <fullName evidence="3">DEBR0S1_04236g1_1</fullName>
    </submittedName>
</protein>